<dbReference type="InterPro" id="IPR005358">
    <property type="entry name" value="Puta_zinc/iron-chelating_dom"/>
</dbReference>
<reference evidence="1 2" key="1">
    <citation type="submission" date="2021-06" db="EMBL/GenBank/DDBJ databases">
        <title>Complete genome sequence of the secondary alcohol utilizing methanogen Methanospirillum hungatei strain GP1.</title>
        <authorList>
            <person name="Day L.A."/>
            <person name="Costa K.C."/>
        </authorList>
    </citation>
    <scope>NUCLEOTIDE SEQUENCE [LARGE SCALE GENOMIC DNA]</scope>
    <source>
        <strain evidence="1 2">GP1</strain>
    </source>
</reference>
<sequence>MADPCNRCGKCCLHMRRYMLVERSIGDTQHFCHFTLTKQRFFARIGGEDLVRFRDSDRMKQYPDSCPFLRPGEDESFHCTIYSFRPDHCRRFFCA</sequence>
<dbReference type="EMBL" id="CP077107">
    <property type="protein sequence ID" value="QXO93769.1"/>
    <property type="molecule type" value="Genomic_DNA"/>
</dbReference>
<dbReference type="Pfam" id="PF03692">
    <property type="entry name" value="CxxCxxCC"/>
    <property type="match status" value="1"/>
</dbReference>
<organism evidence="1 2">
    <name type="scientific">Methanospirillum hungatei</name>
    <dbReference type="NCBI Taxonomy" id="2203"/>
    <lineage>
        <taxon>Archaea</taxon>
        <taxon>Methanobacteriati</taxon>
        <taxon>Methanobacteriota</taxon>
        <taxon>Stenosarchaea group</taxon>
        <taxon>Methanomicrobia</taxon>
        <taxon>Methanomicrobiales</taxon>
        <taxon>Methanospirillaceae</taxon>
        <taxon>Methanospirillum</taxon>
    </lineage>
</organism>
<dbReference type="AlphaFoldDB" id="A0A8F5VJ57"/>
<dbReference type="Proteomes" id="UP000694228">
    <property type="component" value="Chromosome"/>
</dbReference>
<protein>
    <submittedName>
        <fullName evidence="1">YkgJ family cysteine cluster protein</fullName>
    </submittedName>
</protein>
<name>A0A8F5VJ57_METHU</name>
<dbReference type="OrthoDB" id="36424at2157"/>
<evidence type="ECO:0000313" key="2">
    <source>
        <dbReference type="Proteomes" id="UP000694228"/>
    </source>
</evidence>
<proteinExistence type="predicted"/>
<evidence type="ECO:0000313" key="1">
    <source>
        <dbReference type="EMBL" id="QXO93769.1"/>
    </source>
</evidence>
<gene>
    <name evidence="1" type="ORF">KSK55_10445</name>
</gene>
<accession>A0A8F5VJ57</accession>